<dbReference type="InterPro" id="IPR015943">
    <property type="entry name" value="WD40/YVTN_repeat-like_dom_sf"/>
</dbReference>
<dbReference type="Proteomes" id="UP000663862">
    <property type="component" value="Unassembled WGS sequence"/>
</dbReference>
<evidence type="ECO:0000313" key="10">
    <source>
        <dbReference type="EMBL" id="CAF3432485.1"/>
    </source>
</evidence>
<dbReference type="Proteomes" id="UP000663851">
    <property type="component" value="Unassembled WGS sequence"/>
</dbReference>
<dbReference type="EMBL" id="CAJOBQ010000478">
    <property type="protein sequence ID" value="CAF4364130.1"/>
    <property type="molecule type" value="Genomic_DNA"/>
</dbReference>
<organism evidence="8 15">
    <name type="scientific">Rotaria socialis</name>
    <dbReference type="NCBI Taxonomy" id="392032"/>
    <lineage>
        <taxon>Eukaryota</taxon>
        <taxon>Metazoa</taxon>
        <taxon>Spiralia</taxon>
        <taxon>Gnathifera</taxon>
        <taxon>Rotifera</taxon>
        <taxon>Eurotatoria</taxon>
        <taxon>Bdelloidea</taxon>
        <taxon>Philodinida</taxon>
        <taxon>Philodinidae</taxon>
        <taxon>Rotaria</taxon>
    </lineage>
</organism>
<evidence type="ECO:0000256" key="3">
    <source>
        <dbReference type="ARBA" id="ARBA00022737"/>
    </source>
</evidence>
<dbReference type="EMBL" id="CAJOBO010000275">
    <property type="protein sequence ID" value="CAF4180640.1"/>
    <property type="molecule type" value="Genomic_DNA"/>
</dbReference>
<evidence type="ECO:0000256" key="1">
    <source>
        <dbReference type="ARBA" id="ARBA00008134"/>
    </source>
</evidence>
<dbReference type="GO" id="GO:1904263">
    <property type="term" value="P:positive regulation of TORC1 signaling"/>
    <property type="evidence" value="ECO:0007669"/>
    <property type="project" value="TreeGrafter"/>
</dbReference>
<dbReference type="EMBL" id="CAJNYD010002585">
    <property type="protein sequence ID" value="CAF3432485.1"/>
    <property type="molecule type" value="Genomic_DNA"/>
</dbReference>
<dbReference type="PANTHER" id="PTHR46200">
    <property type="entry name" value="GATOR COMPLEX PROTEIN WDR24"/>
    <property type="match status" value="1"/>
</dbReference>
<dbReference type="Pfam" id="PF17120">
    <property type="entry name" value="zf-RING_16"/>
    <property type="match status" value="1"/>
</dbReference>
<evidence type="ECO:0000313" key="14">
    <source>
        <dbReference type="EMBL" id="CAF4525979.1"/>
    </source>
</evidence>
<evidence type="ECO:0000313" key="9">
    <source>
        <dbReference type="EMBL" id="CAF3379153.1"/>
    </source>
</evidence>
<dbReference type="SMART" id="SM00320">
    <property type="entry name" value="WD40"/>
    <property type="match status" value="4"/>
</dbReference>
<protein>
    <recommendedName>
        <fullName evidence="4">GATOR2 complex protein WDR24</fullName>
    </recommendedName>
</protein>
<proteinExistence type="inferred from homology"/>
<dbReference type="GO" id="GO:0061700">
    <property type="term" value="C:GATOR2 complex"/>
    <property type="evidence" value="ECO:0007669"/>
    <property type="project" value="TreeGrafter"/>
</dbReference>
<feature type="region of interest" description="Disordered" evidence="6">
    <location>
        <begin position="485"/>
        <end position="506"/>
    </location>
</feature>
<dbReference type="AlphaFoldDB" id="A0A817KNE4"/>
<dbReference type="Pfam" id="PF00400">
    <property type="entry name" value="WD40"/>
    <property type="match status" value="2"/>
</dbReference>
<evidence type="ECO:0000256" key="2">
    <source>
        <dbReference type="ARBA" id="ARBA00022574"/>
    </source>
</evidence>
<dbReference type="Proteomes" id="UP000663833">
    <property type="component" value="Unassembled WGS sequence"/>
</dbReference>
<evidence type="ECO:0000313" key="8">
    <source>
        <dbReference type="EMBL" id="CAF2992464.1"/>
    </source>
</evidence>
<comment type="caution">
    <text evidence="8">The sequence shown here is derived from an EMBL/GenBank/DDBJ whole genome shotgun (WGS) entry which is preliminary data.</text>
</comment>
<dbReference type="OrthoDB" id="60955at2759"/>
<keyword evidence="3" id="KW-0677">Repeat</keyword>
<dbReference type="InterPro" id="IPR037590">
    <property type="entry name" value="WDR24"/>
</dbReference>
<evidence type="ECO:0000313" key="12">
    <source>
        <dbReference type="EMBL" id="CAF4180640.1"/>
    </source>
</evidence>
<dbReference type="Gene3D" id="2.130.10.10">
    <property type="entry name" value="YVTN repeat-like/Quinoprotein amine dehydrogenase"/>
    <property type="match status" value="2"/>
</dbReference>
<name>A0A817KNE4_9BILA</name>
<evidence type="ECO:0000313" key="13">
    <source>
        <dbReference type="EMBL" id="CAF4364130.1"/>
    </source>
</evidence>
<dbReference type="GO" id="GO:0016239">
    <property type="term" value="P:positive regulation of macroautophagy"/>
    <property type="evidence" value="ECO:0007669"/>
    <property type="project" value="TreeGrafter"/>
</dbReference>
<accession>A0A817KNE4</accession>
<dbReference type="Proteomes" id="UP000663869">
    <property type="component" value="Unassembled WGS sequence"/>
</dbReference>
<sequence>MSNININQQEKTSSCFVRARTSILALNSTNNRLIAAGQQNFQLFSLEPIDDIEQFKEIHDFRNAPRPSAISRYAFQPKYVTWNPNDENYFATASGTNGYLYMWDATRLVTIDQLNVHSSTVNRLQFHPQNPNLLLTASQDGYAKLIDFRNNNGDRVVTSFRHASKEAFRHVDINISNTNKFASVINDQYCVPIWDIRQPIQPDFSILTRDKVLCIAWNPHEHFWLATGGVGGHDRAIRIWDANSSDNPQEPLFTVYTFGQVAKVNWHPACRYQIACFTRTTDQRIHVWDVRRAYLPQASFCHHRNDVEDFLWKPNSDNIISVDRDERLVHAHISSAIQSEKIVSLFSLNVTPIGCVHVAMPNTHNDYVHALCADRHISLSSVNIAMLYSQKTMSMFLNWNKMIKGESLFCNYSNSSFDDSIQLFHLFARRWTFGTGDKSPIALANICDSNSSVAEDLNRLDLKATWQVIKMLYVDDNALQSHRTYRRNNAQPTTTRHSRNDPINNHRFHYYQPGRRLRSIDQQQQHEHRLNEGSTDDETIKSQDQTALSDSKLEMIDDTDTYIVRDVLTDDIIFITPEDLSNNGLVNDVSYDNDIDIEPRQDSMPKSIIYNEPLVLINKHGDFQLNRLARQFPQAVMIGNDDGQMENEHEYHTTNSNTQTSIHSISAENKKTFFTIDEIYCPTIYNHSLNFDDIIRQTLRHYIDNNEIQVAVHILLALYPQLNERKRSELFNGVHLQWLVMYIELLQKMRLFIKAKQVTKHCIETEGIPLSYNPTEFDGTLIFTTQAPTPKRAPPISFPTVPSNNKNFPAPVKEFMCSICRIPCRRLFSFCGVCSHGGHIDHIQIWFKMHDECPYGCGHRCTYLDNRSRPSCLV</sequence>
<evidence type="ECO:0000313" key="15">
    <source>
        <dbReference type="Proteomes" id="UP000663825"/>
    </source>
</evidence>
<dbReference type="CDD" id="cd16693">
    <property type="entry name" value="mRING-H2-C3H3C2_WDR24"/>
    <property type="match status" value="1"/>
</dbReference>
<feature type="repeat" description="WD" evidence="5">
    <location>
        <begin position="114"/>
        <end position="156"/>
    </location>
</feature>
<dbReference type="Proteomes" id="UP000663838">
    <property type="component" value="Unassembled WGS sequence"/>
</dbReference>
<evidence type="ECO:0000256" key="5">
    <source>
        <dbReference type="PROSITE-ProRule" id="PRU00221"/>
    </source>
</evidence>
<feature type="region of interest" description="Disordered" evidence="6">
    <location>
        <begin position="521"/>
        <end position="547"/>
    </location>
</feature>
<dbReference type="InterPro" id="IPR001680">
    <property type="entry name" value="WD40_rpt"/>
</dbReference>
<dbReference type="InterPro" id="IPR049566">
    <property type="entry name" value="WDR59_RTC1-like_RING_Znf"/>
</dbReference>
<evidence type="ECO:0000256" key="6">
    <source>
        <dbReference type="SAM" id="MobiDB-lite"/>
    </source>
</evidence>
<dbReference type="PANTHER" id="PTHR46200:SF1">
    <property type="entry name" value="GATOR COMPLEX PROTEIN WDR24"/>
    <property type="match status" value="1"/>
</dbReference>
<dbReference type="SUPFAM" id="SSF50978">
    <property type="entry name" value="WD40 repeat-like"/>
    <property type="match status" value="1"/>
</dbReference>
<evidence type="ECO:0000256" key="4">
    <source>
        <dbReference type="ARBA" id="ARBA00040269"/>
    </source>
</evidence>
<dbReference type="EMBL" id="CAJOBS010000216">
    <property type="protein sequence ID" value="CAF4525979.1"/>
    <property type="molecule type" value="Genomic_DNA"/>
</dbReference>
<evidence type="ECO:0000313" key="11">
    <source>
        <dbReference type="EMBL" id="CAF3437983.1"/>
    </source>
</evidence>
<dbReference type="GO" id="GO:0005774">
    <property type="term" value="C:vacuolar membrane"/>
    <property type="evidence" value="ECO:0007669"/>
    <property type="project" value="TreeGrafter"/>
</dbReference>
<evidence type="ECO:0000259" key="7">
    <source>
        <dbReference type="Pfam" id="PF17120"/>
    </source>
</evidence>
<dbReference type="PROSITE" id="PS50082">
    <property type="entry name" value="WD_REPEATS_2"/>
    <property type="match status" value="1"/>
</dbReference>
<gene>
    <name evidence="11" type="ORF">FME351_LOCUS12390</name>
    <name evidence="12" type="ORF">HFQ381_LOCUS6201</name>
    <name evidence="9" type="ORF">KIK155_LOCUS6124</name>
    <name evidence="10" type="ORF">LUA448_LOCUS20470</name>
    <name evidence="8" type="ORF">TIS948_LOCUS1034</name>
    <name evidence="14" type="ORF">TOA249_LOCUS5368</name>
    <name evidence="13" type="ORF">TSG867_LOCUS10425</name>
</gene>
<dbReference type="EMBL" id="CAJNYV010000756">
    <property type="protein sequence ID" value="CAF3379153.1"/>
    <property type="molecule type" value="Genomic_DNA"/>
</dbReference>
<dbReference type="Proteomes" id="UP000663865">
    <property type="component" value="Unassembled WGS sequence"/>
</dbReference>
<dbReference type="Proteomes" id="UP000663825">
    <property type="component" value="Unassembled WGS sequence"/>
</dbReference>
<dbReference type="EMBL" id="CAJNXB010000028">
    <property type="protein sequence ID" value="CAF2992464.1"/>
    <property type="molecule type" value="Genomic_DNA"/>
</dbReference>
<feature type="domain" description="WDR59/RTC1-like RING zinc finger" evidence="7">
    <location>
        <begin position="815"/>
        <end position="863"/>
    </location>
</feature>
<dbReference type="EMBL" id="CAJNYU010001442">
    <property type="protein sequence ID" value="CAF3437983.1"/>
    <property type="molecule type" value="Genomic_DNA"/>
</dbReference>
<comment type="similarity">
    <text evidence="1">Belongs to the WD repeat WDR24 family.</text>
</comment>
<reference evidence="8" key="1">
    <citation type="submission" date="2021-02" db="EMBL/GenBank/DDBJ databases">
        <authorList>
            <person name="Nowell W R."/>
        </authorList>
    </citation>
    <scope>NUCLEOTIDE SEQUENCE</scope>
</reference>
<dbReference type="InterPro" id="IPR036322">
    <property type="entry name" value="WD40_repeat_dom_sf"/>
</dbReference>
<feature type="compositionally biased region" description="Polar residues" evidence="6">
    <location>
        <begin position="485"/>
        <end position="495"/>
    </location>
</feature>
<keyword evidence="2 5" id="KW-0853">WD repeat</keyword>
<dbReference type="GO" id="GO:0005829">
    <property type="term" value="C:cytosol"/>
    <property type="evidence" value="ECO:0007669"/>
    <property type="project" value="TreeGrafter"/>
</dbReference>